<gene>
    <name evidence="2" type="ORF">ACFOUY_09535</name>
</gene>
<keyword evidence="1" id="KW-0472">Membrane</keyword>
<sequence length="58" mass="6456">MTIKFIVWIALTAFFATAGFAIAKTFGIGYAYAFVLFIAPVCYLIKKYGISKFSFKAN</sequence>
<reference evidence="3" key="1">
    <citation type="journal article" date="2019" name="Int. J. Syst. Evol. Microbiol.">
        <title>The Global Catalogue of Microorganisms (GCM) 10K type strain sequencing project: providing services to taxonomists for standard genome sequencing and annotation.</title>
        <authorList>
            <consortium name="The Broad Institute Genomics Platform"/>
            <consortium name="The Broad Institute Genome Sequencing Center for Infectious Disease"/>
            <person name="Wu L."/>
            <person name="Ma J."/>
        </authorList>
    </citation>
    <scope>NUCLEOTIDE SEQUENCE [LARGE SCALE GENOMIC DNA]</scope>
    <source>
        <strain evidence="3">CCM 8689</strain>
    </source>
</reference>
<keyword evidence="1" id="KW-1133">Transmembrane helix</keyword>
<dbReference type="EMBL" id="JBHSBY010000087">
    <property type="protein sequence ID" value="MFC4196938.1"/>
    <property type="molecule type" value="Genomic_DNA"/>
</dbReference>
<dbReference type="Proteomes" id="UP001595792">
    <property type="component" value="Unassembled WGS sequence"/>
</dbReference>
<evidence type="ECO:0000313" key="2">
    <source>
        <dbReference type="EMBL" id="MFC4196938.1"/>
    </source>
</evidence>
<keyword evidence="3" id="KW-1185">Reference proteome</keyword>
<proteinExistence type="predicted"/>
<evidence type="ECO:0000256" key="1">
    <source>
        <dbReference type="SAM" id="Phobius"/>
    </source>
</evidence>
<dbReference type="RefSeq" id="WP_378960279.1">
    <property type="nucleotide sequence ID" value="NZ_JBHRXC010000016.1"/>
</dbReference>
<name>A0ABV8NMB7_9SPHI</name>
<accession>A0ABV8NMB7</accession>
<comment type="caution">
    <text evidence="2">The sequence shown here is derived from an EMBL/GenBank/DDBJ whole genome shotgun (WGS) entry which is preliminary data.</text>
</comment>
<feature type="transmembrane region" description="Helical" evidence="1">
    <location>
        <begin position="31"/>
        <end position="49"/>
    </location>
</feature>
<protein>
    <submittedName>
        <fullName evidence="2">Uncharacterized protein</fullName>
    </submittedName>
</protein>
<keyword evidence="1" id="KW-0812">Transmembrane</keyword>
<evidence type="ECO:0000313" key="3">
    <source>
        <dbReference type="Proteomes" id="UP001595792"/>
    </source>
</evidence>
<organism evidence="2 3">
    <name type="scientific">Pedobacter jamesrossensis</name>
    <dbReference type="NCBI Taxonomy" id="1908238"/>
    <lineage>
        <taxon>Bacteria</taxon>
        <taxon>Pseudomonadati</taxon>
        <taxon>Bacteroidota</taxon>
        <taxon>Sphingobacteriia</taxon>
        <taxon>Sphingobacteriales</taxon>
        <taxon>Sphingobacteriaceae</taxon>
        <taxon>Pedobacter</taxon>
    </lineage>
</organism>